<reference evidence="2" key="1">
    <citation type="submission" date="2021-03" db="EMBL/GenBank/DDBJ databases">
        <authorList>
            <person name="Jaffe A."/>
        </authorList>
    </citation>
    <scope>NUCLEOTIDE SEQUENCE</scope>
    <source>
        <strain evidence="2">RIFCSPLOWO2_01_FULL_AR10_48_17</strain>
    </source>
</reference>
<accession>A0A8T4L5U2</accession>
<name>A0A8T4L5U2_9ARCH</name>
<comment type="caution">
    <text evidence="2">The sequence shown here is derived from an EMBL/GenBank/DDBJ whole genome shotgun (WGS) entry which is preliminary data.</text>
</comment>
<organism evidence="2 3">
    <name type="scientific">Candidatus Iainarchaeum sp</name>
    <dbReference type="NCBI Taxonomy" id="3101447"/>
    <lineage>
        <taxon>Archaea</taxon>
        <taxon>Candidatus Iainarchaeota</taxon>
        <taxon>Candidatus Iainarchaeia</taxon>
        <taxon>Candidatus Iainarchaeales</taxon>
        <taxon>Candidatus Iainarchaeaceae</taxon>
        <taxon>Candidatus Iainarchaeum</taxon>
    </lineage>
</organism>
<dbReference type="EMBL" id="JAGVWC010000011">
    <property type="protein sequence ID" value="MBS3061904.1"/>
    <property type="molecule type" value="Genomic_DNA"/>
</dbReference>
<dbReference type="AlphaFoldDB" id="A0A8T4L5U2"/>
<dbReference type="PANTHER" id="PTHR34293">
    <property type="entry name" value="HTH-TYPE TRANSCRIPTIONAL REGULATOR TRMBL2"/>
    <property type="match status" value="1"/>
</dbReference>
<evidence type="ECO:0000259" key="1">
    <source>
        <dbReference type="Pfam" id="PF01978"/>
    </source>
</evidence>
<evidence type="ECO:0000313" key="2">
    <source>
        <dbReference type="EMBL" id="MBS3061904.1"/>
    </source>
</evidence>
<dbReference type="Gene3D" id="1.10.10.10">
    <property type="entry name" value="Winged helix-like DNA-binding domain superfamily/Winged helix DNA-binding domain"/>
    <property type="match status" value="1"/>
</dbReference>
<dbReference type="InterPro" id="IPR011991">
    <property type="entry name" value="ArsR-like_HTH"/>
</dbReference>
<dbReference type="CDD" id="cd00090">
    <property type="entry name" value="HTH_ARSR"/>
    <property type="match status" value="1"/>
</dbReference>
<evidence type="ECO:0000313" key="3">
    <source>
        <dbReference type="Proteomes" id="UP000675968"/>
    </source>
</evidence>
<dbReference type="InterPro" id="IPR051797">
    <property type="entry name" value="TrmB-like"/>
</dbReference>
<dbReference type="PANTHER" id="PTHR34293:SF1">
    <property type="entry name" value="HTH-TYPE TRANSCRIPTIONAL REGULATOR TRMBL2"/>
    <property type="match status" value="1"/>
</dbReference>
<dbReference type="Pfam" id="PF01978">
    <property type="entry name" value="TrmB"/>
    <property type="match status" value="1"/>
</dbReference>
<dbReference type="Proteomes" id="UP000675968">
    <property type="component" value="Unassembled WGS sequence"/>
</dbReference>
<reference evidence="2" key="2">
    <citation type="submission" date="2021-05" db="EMBL/GenBank/DDBJ databases">
        <title>Protein family content uncovers lineage relationships and bacterial pathway maintenance mechanisms in DPANN archaea.</title>
        <authorList>
            <person name="Castelle C.J."/>
            <person name="Meheust R."/>
            <person name="Jaffe A.L."/>
            <person name="Seitz K."/>
            <person name="Gong X."/>
            <person name="Baker B.J."/>
            <person name="Banfield J.F."/>
        </authorList>
    </citation>
    <scope>NUCLEOTIDE SEQUENCE</scope>
    <source>
        <strain evidence="2">RIFCSPLOWO2_01_FULL_AR10_48_17</strain>
    </source>
</reference>
<protein>
    <recommendedName>
        <fullName evidence="1">Transcription regulator TrmB N-terminal domain-containing protein</fullName>
    </recommendedName>
</protein>
<feature type="domain" description="Transcription regulator TrmB N-terminal" evidence="1">
    <location>
        <begin position="6"/>
        <end position="73"/>
    </location>
</feature>
<dbReference type="InterPro" id="IPR036390">
    <property type="entry name" value="WH_DNA-bd_sf"/>
</dbReference>
<dbReference type="SUPFAM" id="SSF46785">
    <property type="entry name" value="Winged helix' DNA-binding domain"/>
    <property type="match status" value="1"/>
</dbReference>
<dbReference type="InterPro" id="IPR036388">
    <property type="entry name" value="WH-like_DNA-bd_sf"/>
</dbReference>
<gene>
    <name evidence="2" type="ORF">J4215_04965</name>
</gene>
<dbReference type="InterPro" id="IPR002831">
    <property type="entry name" value="Tscrpt_reg_TrmB_N"/>
</dbReference>
<proteinExistence type="predicted"/>
<sequence>MNTEILRNIGLSDNEIRVYLDLLKHSDSLASDIGKRTSINRTVVYQSLAELISKGLIAYVIKNNTKYFKAAPPAKLVDYLKEKETNLQSLLPELISIKKTNSKPYSVELYEGKEGLKTILNDILKDSDRKIWDWTSGYANIILPKLYIEKWHQKRIQKKIFAHFLVNNTPLGRIRGEELAKKGLSDVRYTPAGLTSPAHIFIYAQKVAILLYVEEYPFGILIENNDICDKFREFFEWIWKLSSEKP</sequence>